<accession>A0A9N8DHR9</accession>
<feature type="compositionally biased region" description="Basic and acidic residues" evidence="1">
    <location>
        <begin position="1"/>
        <end position="10"/>
    </location>
</feature>
<evidence type="ECO:0000313" key="3">
    <source>
        <dbReference type="Proteomes" id="UP001153069"/>
    </source>
</evidence>
<feature type="region of interest" description="Disordered" evidence="1">
    <location>
        <begin position="164"/>
        <end position="189"/>
    </location>
</feature>
<proteinExistence type="predicted"/>
<feature type="region of interest" description="Disordered" evidence="1">
    <location>
        <begin position="201"/>
        <end position="227"/>
    </location>
</feature>
<name>A0A9N8DHR9_9STRA</name>
<feature type="compositionally biased region" description="Polar residues" evidence="1">
    <location>
        <begin position="212"/>
        <end position="227"/>
    </location>
</feature>
<dbReference type="Proteomes" id="UP001153069">
    <property type="component" value="Unassembled WGS sequence"/>
</dbReference>
<comment type="caution">
    <text evidence="2">The sequence shown here is derived from an EMBL/GenBank/DDBJ whole genome shotgun (WGS) entry which is preliminary data.</text>
</comment>
<organism evidence="2 3">
    <name type="scientific">Seminavis robusta</name>
    <dbReference type="NCBI Taxonomy" id="568900"/>
    <lineage>
        <taxon>Eukaryota</taxon>
        <taxon>Sar</taxon>
        <taxon>Stramenopiles</taxon>
        <taxon>Ochrophyta</taxon>
        <taxon>Bacillariophyta</taxon>
        <taxon>Bacillariophyceae</taxon>
        <taxon>Bacillariophycidae</taxon>
        <taxon>Naviculales</taxon>
        <taxon>Naviculaceae</taxon>
        <taxon>Seminavis</taxon>
    </lineage>
</organism>
<feature type="compositionally biased region" description="Basic and acidic residues" evidence="1">
    <location>
        <begin position="58"/>
        <end position="78"/>
    </location>
</feature>
<protein>
    <submittedName>
        <fullName evidence="2">Uncharacterized protein</fullName>
    </submittedName>
</protein>
<dbReference type="AlphaFoldDB" id="A0A9N8DHR9"/>
<evidence type="ECO:0000256" key="1">
    <source>
        <dbReference type="SAM" id="MobiDB-lite"/>
    </source>
</evidence>
<dbReference type="EMBL" id="CAICTM010000148">
    <property type="protein sequence ID" value="CAB9502899.1"/>
    <property type="molecule type" value="Genomic_DNA"/>
</dbReference>
<feature type="region of interest" description="Disordered" evidence="1">
    <location>
        <begin position="1"/>
        <end position="120"/>
    </location>
</feature>
<feature type="compositionally biased region" description="Polar residues" evidence="1">
    <location>
        <begin position="11"/>
        <end position="27"/>
    </location>
</feature>
<evidence type="ECO:0000313" key="2">
    <source>
        <dbReference type="EMBL" id="CAB9502899.1"/>
    </source>
</evidence>
<sequence>MEEGLDKSESLSDCSCSTVSLSNSNEDASPAPVAKPAQVERVRRLPARSLSMPRGLRWNRDDAPQVEKTDEQPQPKKEGKIRRPPPRTNSMPKRTLWKDKGGKARYVSNEAPPEPEVEPVGLATAATEALTDAVIAGGAAGLAVFDAVTATKRRFDRQLSQKRLNVQEDSNEQEDAVAESGGRFAQGRRGLLRRAKSLSAVRGAGRPIMPERQSSPDRCSGIATTAA</sequence>
<gene>
    <name evidence="2" type="ORF">SEMRO_149_G068680.1</name>
</gene>
<keyword evidence="3" id="KW-1185">Reference proteome</keyword>
<reference evidence="2" key="1">
    <citation type="submission" date="2020-06" db="EMBL/GenBank/DDBJ databases">
        <authorList>
            <consortium name="Plant Systems Biology data submission"/>
        </authorList>
    </citation>
    <scope>NUCLEOTIDE SEQUENCE</scope>
    <source>
        <strain evidence="2">D6</strain>
    </source>
</reference>